<dbReference type="AlphaFoldDB" id="A0A810LAZ9"/>
<dbReference type="Pfam" id="PF00583">
    <property type="entry name" value="Acetyltransf_1"/>
    <property type="match status" value="1"/>
</dbReference>
<keyword evidence="5" id="KW-1185">Reference proteome</keyword>
<evidence type="ECO:0000259" key="3">
    <source>
        <dbReference type="PROSITE" id="PS51186"/>
    </source>
</evidence>
<dbReference type="CDD" id="cd04301">
    <property type="entry name" value="NAT_SF"/>
    <property type="match status" value="1"/>
</dbReference>
<gene>
    <name evidence="4" type="ORF">Asera_61630</name>
</gene>
<evidence type="ECO:0000313" key="4">
    <source>
        <dbReference type="EMBL" id="BCJ32055.1"/>
    </source>
</evidence>
<keyword evidence="1" id="KW-0808">Transferase</keyword>
<sequence>MATDPELAVRGAVTDGEMHTLFAAAWGGDSDTSWAPILARSLAWITARRDGTLVGFVNVATDGGSHAFLLDTTVHPDEQHRGLGTRLVRAATEQARAAGAEWLHVDYEPHLTGFYAGCGFRPTDAGLRRLAPAPTAAPG</sequence>
<dbReference type="GO" id="GO:0005737">
    <property type="term" value="C:cytoplasm"/>
    <property type="evidence" value="ECO:0007669"/>
    <property type="project" value="TreeGrafter"/>
</dbReference>
<dbReference type="PANTHER" id="PTHR43626">
    <property type="entry name" value="ACYL-COA N-ACYLTRANSFERASE"/>
    <property type="match status" value="1"/>
</dbReference>
<dbReference type="PANTHER" id="PTHR43626:SF4">
    <property type="entry name" value="GCN5-RELATED N-ACETYLTRANSFERASE 2, CHLOROPLASTIC"/>
    <property type="match status" value="1"/>
</dbReference>
<name>A0A810LAZ9_9ACTN</name>
<organism evidence="4 5">
    <name type="scientific">Actinocatenispora sera</name>
    <dbReference type="NCBI Taxonomy" id="390989"/>
    <lineage>
        <taxon>Bacteria</taxon>
        <taxon>Bacillati</taxon>
        <taxon>Actinomycetota</taxon>
        <taxon>Actinomycetes</taxon>
        <taxon>Micromonosporales</taxon>
        <taxon>Micromonosporaceae</taxon>
        <taxon>Actinocatenispora</taxon>
    </lineage>
</organism>
<proteinExistence type="predicted"/>
<keyword evidence="2" id="KW-0012">Acyltransferase</keyword>
<evidence type="ECO:0000313" key="5">
    <source>
        <dbReference type="Proteomes" id="UP000680750"/>
    </source>
</evidence>
<accession>A0A810LAZ9</accession>
<evidence type="ECO:0000256" key="1">
    <source>
        <dbReference type="ARBA" id="ARBA00022679"/>
    </source>
</evidence>
<dbReference type="EMBL" id="AP023354">
    <property type="protein sequence ID" value="BCJ32055.1"/>
    <property type="molecule type" value="Genomic_DNA"/>
</dbReference>
<dbReference type="InterPro" id="IPR045039">
    <property type="entry name" value="NSI-like"/>
</dbReference>
<evidence type="ECO:0000256" key="2">
    <source>
        <dbReference type="ARBA" id="ARBA00023315"/>
    </source>
</evidence>
<dbReference type="PROSITE" id="PS51186">
    <property type="entry name" value="GNAT"/>
    <property type="match status" value="1"/>
</dbReference>
<reference evidence="4" key="1">
    <citation type="submission" date="2020-08" db="EMBL/GenBank/DDBJ databases">
        <title>Whole genome shotgun sequence of Actinocatenispora sera NBRC 101916.</title>
        <authorList>
            <person name="Komaki H."/>
            <person name="Tamura T."/>
        </authorList>
    </citation>
    <scope>NUCLEOTIDE SEQUENCE</scope>
    <source>
        <strain evidence="4">NBRC 101916</strain>
    </source>
</reference>
<protein>
    <submittedName>
        <fullName evidence="4">N-acetyltransferase</fullName>
    </submittedName>
</protein>
<feature type="domain" description="N-acetyltransferase" evidence="3">
    <location>
        <begin position="5"/>
        <end position="139"/>
    </location>
</feature>
<dbReference type="SUPFAM" id="SSF55729">
    <property type="entry name" value="Acyl-CoA N-acyltransferases (Nat)"/>
    <property type="match status" value="1"/>
</dbReference>
<dbReference type="Gene3D" id="3.40.630.30">
    <property type="match status" value="1"/>
</dbReference>
<dbReference type="Proteomes" id="UP000680750">
    <property type="component" value="Chromosome"/>
</dbReference>
<dbReference type="RefSeq" id="WP_035297236.1">
    <property type="nucleotide sequence ID" value="NZ_AP023354.1"/>
</dbReference>
<dbReference type="KEGG" id="aser:Asera_61630"/>
<dbReference type="InterPro" id="IPR000182">
    <property type="entry name" value="GNAT_dom"/>
</dbReference>
<dbReference type="InterPro" id="IPR016181">
    <property type="entry name" value="Acyl_CoA_acyltransferase"/>
</dbReference>
<dbReference type="OrthoDB" id="4549080at2"/>
<dbReference type="GO" id="GO:0008080">
    <property type="term" value="F:N-acetyltransferase activity"/>
    <property type="evidence" value="ECO:0007669"/>
    <property type="project" value="InterPro"/>
</dbReference>